<dbReference type="InterPro" id="IPR006016">
    <property type="entry name" value="UspA"/>
</dbReference>
<name>A0A5C8NWF7_9BURK</name>
<evidence type="ECO:0000313" key="3">
    <source>
        <dbReference type="EMBL" id="TXL65514.1"/>
    </source>
</evidence>
<dbReference type="Pfam" id="PF00582">
    <property type="entry name" value="Usp"/>
    <property type="match status" value="1"/>
</dbReference>
<gene>
    <name evidence="3" type="ORF">FHP08_12110</name>
</gene>
<dbReference type="OrthoDB" id="8547832at2"/>
<dbReference type="Gene3D" id="3.40.50.620">
    <property type="entry name" value="HUPs"/>
    <property type="match status" value="1"/>
</dbReference>
<accession>A0A5C8NWF7</accession>
<dbReference type="PANTHER" id="PTHR46268">
    <property type="entry name" value="STRESS RESPONSE PROTEIN NHAX"/>
    <property type="match status" value="1"/>
</dbReference>
<dbReference type="InterPro" id="IPR006015">
    <property type="entry name" value="Universal_stress_UspA"/>
</dbReference>
<protein>
    <submittedName>
        <fullName evidence="3">Universal stress protein</fullName>
    </submittedName>
</protein>
<sequence length="141" mass="14931">MKLLVATDGSENALRAVNYAIDLLGKLAEPGSITLISVHDDVALRSARRFVGKEAVDDYLREMGEADLADARKALDKAAAKHDAIIRTGHVATEIANAGKEGGFDLVVLGSKGRSALKDLVVGSVAMRVIELSQVPVLLVR</sequence>
<dbReference type="PANTHER" id="PTHR46268:SF6">
    <property type="entry name" value="UNIVERSAL STRESS PROTEIN UP12"/>
    <property type="match status" value="1"/>
</dbReference>
<dbReference type="InterPro" id="IPR014729">
    <property type="entry name" value="Rossmann-like_a/b/a_fold"/>
</dbReference>
<dbReference type="Proteomes" id="UP000321548">
    <property type="component" value="Unassembled WGS sequence"/>
</dbReference>
<dbReference type="AlphaFoldDB" id="A0A5C8NWF7"/>
<keyword evidence="4" id="KW-1185">Reference proteome</keyword>
<dbReference type="EMBL" id="VDUY01000004">
    <property type="protein sequence ID" value="TXL65514.1"/>
    <property type="molecule type" value="Genomic_DNA"/>
</dbReference>
<dbReference type="RefSeq" id="WP_147704710.1">
    <property type="nucleotide sequence ID" value="NZ_VDUY01000004.1"/>
</dbReference>
<feature type="domain" description="UspA" evidence="2">
    <location>
        <begin position="2"/>
        <end position="141"/>
    </location>
</feature>
<dbReference type="SUPFAM" id="SSF52402">
    <property type="entry name" value="Adenine nucleotide alpha hydrolases-like"/>
    <property type="match status" value="1"/>
</dbReference>
<evidence type="ECO:0000313" key="4">
    <source>
        <dbReference type="Proteomes" id="UP000321548"/>
    </source>
</evidence>
<organism evidence="3 4">
    <name type="scientific">Zeimonas arvi</name>
    <dbReference type="NCBI Taxonomy" id="2498847"/>
    <lineage>
        <taxon>Bacteria</taxon>
        <taxon>Pseudomonadati</taxon>
        <taxon>Pseudomonadota</taxon>
        <taxon>Betaproteobacteria</taxon>
        <taxon>Burkholderiales</taxon>
        <taxon>Burkholderiaceae</taxon>
        <taxon>Zeimonas</taxon>
    </lineage>
</organism>
<reference evidence="3 4" key="1">
    <citation type="submission" date="2019-06" db="EMBL/GenBank/DDBJ databases">
        <title>Quisquiliibacterium sp. nov., isolated from a maize field.</title>
        <authorList>
            <person name="Lin S.-Y."/>
            <person name="Tsai C.-F."/>
            <person name="Young C.-C."/>
        </authorList>
    </citation>
    <scope>NUCLEOTIDE SEQUENCE [LARGE SCALE GENOMIC DNA]</scope>
    <source>
        <strain evidence="3 4">CC-CFT501</strain>
    </source>
</reference>
<comment type="similarity">
    <text evidence="1">Belongs to the universal stress protein A family.</text>
</comment>
<proteinExistence type="inferred from homology"/>
<dbReference type="CDD" id="cd00293">
    <property type="entry name" value="USP-like"/>
    <property type="match status" value="1"/>
</dbReference>
<dbReference type="PRINTS" id="PR01438">
    <property type="entry name" value="UNVRSLSTRESS"/>
</dbReference>
<comment type="caution">
    <text evidence="3">The sequence shown here is derived from an EMBL/GenBank/DDBJ whole genome shotgun (WGS) entry which is preliminary data.</text>
</comment>
<evidence type="ECO:0000259" key="2">
    <source>
        <dbReference type="Pfam" id="PF00582"/>
    </source>
</evidence>
<evidence type="ECO:0000256" key="1">
    <source>
        <dbReference type="ARBA" id="ARBA00008791"/>
    </source>
</evidence>